<dbReference type="InterPro" id="IPR051691">
    <property type="entry name" value="Metab_Enz_Cyan_OpOx_G3PDH"/>
</dbReference>
<evidence type="ECO:0000256" key="1">
    <source>
        <dbReference type="ARBA" id="ARBA00023002"/>
    </source>
</evidence>
<comment type="caution">
    <text evidence="3">The sequence shown here is derived from an EMBL/GenBank/DDBJ whole genome shotgun (WGS) entry which is preliminary data.</text>
</comment>
<dbReference type="GO" id="GO:0016491">
    <property type="term" value="F:oxidoreductase activity"/>
    <property type="evidence" value="ECO:0007669"/>
    <property type="project" value="UniProtKB-KW"/>
</dbReference>
<dbReference type="InterPro" id="IPR017224">
    <property type="entry name" value="Opine_Oxase_asu/HCN_bsu"/>
</dbReference>
<dbReference type="SUPFAM" id="SSF51905">
    <property type="entry name" value="FAD/NAD(P)-binding domain"/>
    <property type="match status" value="1"/>
</dbReference>
<keyword evidence="1" id="KW-0560">Oxidoreductase</keyword>
<dbReference type="Pfam" id="PF07992">
    <property type="entry name" value="Pyr_redox_2"/>
    <property type="match status" value="1"/>
</dbReference>
<reference evidence="3 4" key="1">
    <citation type="submission" date="2019-03" db="EMBL/GenBank/DDBJ databases">
        <title>Paracraurococcus aquatilis NE82 genome sequence.</title>
        <authorList>
            <person name="Zhao Y."/>
            <person name="Du Z."/>
        </authorList>
    </citation>
    <scope>NUCLEOTIDE SEQUENCE [LARGE SCALE GENOMIC DNA]</scope>
    <source>
        <strain evidence="3 4">NE82</strain>
    </source>
</reference>
<dbReference type="Gene3D" id="3.50.50.60">
    <property type="entry name" value="FAD/NAD(P)-binding domain"/>
    <property type="match status" value="2"/>
</dbReference>
<proteinExistence type="predicted"/>
<keyword evidence="4" id="KW-1185">Reference proteome</keyword>
<dbReference type="PANTHER" id="PTHR42949">
    <property type="entry name" value="ANAEROBIC GLYCEROL-3-PHOSPHATE DEHYDROGENASE SUBUNIT B"/>
    <property type="match status" value="1"/>
</dbReference>
<protein>
    <submittedName>
        <fullName evidence="3">FAD/NAD(P)-binding oxidoreductase</fullName>
    </submittedName>
</protein>
<dbReference type="PRINTS" id="PR00368">
    <property type="entry name" value="FADPNR"/>
</dbReference>
<dbReference type="PIRSF" id="PIRSF037495">
    <property type="entry name" value="Opine_OX_OoxA/HcnB"/>
    <property type="match status" value="1"/>
</dbReference>
<dbReference type="OrthoDB" id="9801699at2"/>
<gene>
    <name evidence="3" type="ORF">EXY23_26425</name>
</gene>
<dbReference type="InterPro" id="IPR023753">
    <property type="entry name" value="FAD/NAD-binding_dom"/>
</dbReference>
<dbReference type="PANTHER" id="PTHR42949:SF3">
    <property type="entry name" value="ANAEROBIC GLYCEROL-3-PHOSPHATE DEHYDROGENASE SUBUNIT B"/>
    <property type="match status" value="1"/>
</dbReference>
<evidence type="ECO:0000313" key="4">
    <source>
        <dbReference type="Proteomes" id="UP000295023"/>
    </source>
</evidence>
<feature type="domain" description="FAD/NAD(P)-binding" evidence="2">
    <location>
        <begin position="1"/>
        <end position="300"/>
    </location>
</feature>
<dbReference type="Proteomes" id="UP000295023">
    <property type="component" value="Unassembled WGS sequence"/>
</dbReference>
<organism evidence="3 4">
    <name type="scientific">Roseicella aquatilis</name>
    <dbReference type="NCBI Taxonomy" id="2527868"/>
    <lineage>
        <taxon>Bacteria</taxon>
        <taxon>Pseudomonadati</taxon>
        <taxon>Pseudomonadota</taxon>
        <taxon>Alphaproteobacteria</taxon>
        <taxon>Acetobacterales</taxon>
        <taxon>Roseomonadaceae</taxon>
        <taxon>Roseicella</taxon>
    </lineage>
</organism>
<name>A0A4R4D253_9PROT</name>
<evidence type="ECO:0000313" key="3">
    <source>
        <dbReference type="EMBL" id="TCZ51938.1"/>
    </source>
</evidence>
<dbReference type="InterPro" id="IPR036188">
    <property type="entry name" value="FAD/NAD-bd_sf"/>
</dbReference>
<feature type="non-terminal residue" evidence="3">
    <location>
        <position position="330"/>
    </location>
</feature>
<accession>A0A4R4D253</accession>
<sequence>MAAASAAAARKLSVLVVDEAAAPGGQIYRAVTETPVADRAVLGDDYWKGLALTEALEASEASILSGAALWYLDRDRKLGVSLRGQARMIGARHVVLATGALERPFPIRGWTLPGVMTVGAAQILLKTSGMLATGRVVLAGCGPLLWLLAAQYVAAGRPPTAILDTTPAANWRAALRAMPEFLASPYLRKGLPLMLRVRRAVRVVGGVTELAVEGEGRAQRVTFRRGGGAPQSIEAEHVLLHQGVVPNVNLASAVGLPLAWDEAQACFHPRADEWGSTELPGIAVAGDGAGIAGAEAAAARGTLAGLEAARALGAIDAAARDRLAAPARAA</sequence>
<dbReference type="EMBL" id="SKBM01000051">
    <property type="protein sequence ID" value="TCZ51938.1"/>
    <property type="molecule type" value="Genomic_DNA"/>
</dbReference>
<dbReference type="AlphaFoldDB" id="A0A4R4D253"/>
<evidence type="ECO:0000259" key="2">
    <source>
        <dbReference type="Pfam" id="PF07992"/>
    </source>
</evidence>